<evidence type="ECO:0000256" key="4">
    <source>
        <dbReference type="SAM" id="MobiDB-lite"/>
    </source>
</evidence>
<keyword evidence="6" id="KW-0675">Receptor</keyword>
<protein>
    <submittedName>
        <fullName evidence="6">TonB-dependent receptor</fullName>
    </submittedName>
</protein>
<sequence>MNFAERSLLLLLAGAASPALAQQAVPPVPEAPAPVEDAVDPDDAEDGEEIIVTGQRLRGAVPGAIEPEITLDRREVRALDAGRIAELLDALAPQTRSNRGRGEGSPVVLLNGRRISGFREIRDLPPEALDRVEVLPEEVALQYGFRADQRVVNIVLRRRFRATTVELEGGLPTAGGRSSTEFDLNLLRLDRAGRWSLDAEYSRDSALLESERDVEARPATTSNGTALDETPFRTLLPRSERLTLGGTLDRTIGADISATLDARFDAADTRSLFGLPMDATLAADPLTRDGSTRNARLGLSLNGNLSPWRWTLTGGLDRNRSASLTDTDSIAVPRARDRARSVDLVADGQFVANGPLLALPAGRATASVRLGASARDFSSDSLRSGVFAVADLTRDRANAQTSVDVPISSRSRGVLGAIGDLSLNANAEVDRLSDFGTLTTYGFGVNWEPIEEARLLVSWTDEDGAPSVQQLGDPLIEQANARVFDFTRGETALVTLLTGGNADLVADNRRVVKVGLTVKPLDETDVTLSADYTRSRTRNLIASFPTVTPEIEAAFADRFTRGPDGALFRIDSRPVNFARADRAELRYGFDFSKPLGRPDPAQADARAARRQARGDAPRGQGVGGSGRGGDRGGGRGGFSGPGGFGRGFGGRGPGNLQVGLYHNWRFEDSILIRDGVPELDLLNGSATGNRGGRPRHEVELQTGAFKNGFGARFTGNWQSGTSVRGLDAAGADDLRFGSFSTFNLRLFADLGAQEKLVRDRPFFRGTRVSLIVDNIFDTRLRVRDAAGLTPLSYQGDLLDPLGRSVRISLRKLFFPLRPGRRT</sequence>
<dbReference type="SUPFAM" id="SSF56935">
    <property type="entry name" value="Porins"/>
    <property type="match status" value="1"/>
</dbReference>
<keyword evidence="3" id="KW-0998">Cell outer membrane</keyword>
<organism evidence="6">
    <name type="scientific">uncultured Sphingomonadaceae bacterium</name>
    <dbReference type="NCBI Taxonomy" id="169976"/>
    <lineage>
        <taxon>Bacteria</taxon>
        <taxon>Pseudomonadati</taxon>
        <taxon>Pseudomonadota</taxon>
        <taxon>Alphaproteobacteria</taxon>
        <taxon>Sphingomonadales</taxon>
        <taxon>Sphingomonadaceae</taxon>
        <taxon>environmental samples</taxon>
    </lineage>
</organism>
<dbReference type="GO" id="GO:0009279">
    <property type="term" value="C:cell outer membrane"/>
    <property type="evidence" value="ECO:0007669"/>
    <property type="project" value="UniProtKB-SubCell"/>
</dbReference>
<accession>A0A6J4TKN5</accession>
<proteinExistence type="predicted"/>
<comment type="subcellular location">
    <subcellularLocation>
        <location evidence="1">Cell outer membrane</location>
    </subcellularLocation>
</comment>
<feature type="compositionally biased region" description="Gly residues" evidence="4">
    <location>
        <begin position="634"/>
        <end position="649"/>
    </location>
</feature>
<keyword evidence="5" id="KW-0732">Signal</keyword>
<dbReference type="PANTHER" id="PTHR47234:SF3">
    <property type="entry name" value="SECRETIN_TONB SHORT N-TERMINAL DOMAIN-CONTAINING PROTEIN"/>
    <property type="match status" value="1"/>
</dbReference>
<dbReference type="EMBL" id="CADCVX010000439">
    <property type="protein sequence ID" value="CAA9524930.1"/>
    <property type="molecule type" value="Genomic_DNA"/>
</dbReference>
<dbReference type="InterPro" id="IPR036942">
    <property type="entry name" value="Beta-barrel_TonB_sf"/>
</dbReference>
<dbReference type="Gene3D" id="2.170.130.10">
    <property type="entry name" value="TonB-dependent receptor, plug domain"/>
    <property type="match status" value="1"/>
</dbReference>
<evidence type="ECO:0000313" key="6">
    <source>
        <dbReference type="EMBL" id="CAA9524930.1"/>
    </source>
</evidence>
<keyword evidence="2" id="KW-0472">Membrane</keyword>
<feature type="signal peptide" evidence="5">
    <location>
        <begin position="1"/>
        <end position="21"/>
    </location>
</feature>
<evidence type="ECO:0000256" key="3">
    <source>
        <dbReference type="ARBA" id="ARBA00023237"/>
    </source>
</evidence>
<reference evidence="6" key="1">
    <citation type="submission" date="2020-02" db="EMBL/GenBank/DDBJ databases">
        <authorList>
            <person name="Meier V. D."/>
        </authorList>
    </citation>
    <scope>NUCLEOTIDE SEQUENCE</scope>
    <source>
        <strain evidence="6">AVDCRST_MAG91</strain>
    </source>
</reference>
<gene>
    <name evidence="6" type="ORF">AVDCRST_MAG91-2443</name>
</gene>
<name>A0A6J4TKN5_9SPHN</name>
<evidence type="ECO:0000256" key="2">
    <source>
        <dbReference type="ARBA" id="ARBA00023136"/>
    </source>
</evidence>
<dbReference type="Gene3D" id="2.40.170.20">
    <property type="entry name" value="TonB-dependent receptor, beta-barrel domain"/>
    <property type="match status" value="1"/>
</dbReference>
<evidence type="ECO:0000256" key="1">
    <source>
        <dbReference type="ARBA" id="ARBA00004442"/>
    </source>
</evidence>
<dbReference type="PANTHER" id="PTHR47234">
    <property type="match status" value="1"/>
</dbReference>
<feature type="region of interest" description="Disordered" evidence="4">
    <location>
        <begin position="591"/>
        <end position="649"/>
    </location>
</feature>
<dbReference type="InterPro" id="IPR037066">
    <property type="entry name" value="Plug_dom_sf"/>
</dbReference>
<feature type="chain" id="PRO_5026784545" evidence="5">
    <location>
        <begin position="22"/>
        <end position="822"/>
    </location>
</feature>
<evidence type="ECO:0000256" key="5">
    <source>
        <dbReference type="SAM" id="SignalP"/>
    </source>
</evidence>
<dbReference type="AlphaFoldDB" id="A0A6J4TKN5"/>